<feature type="compositionally biased region" description="Polar residues" evidence="2">
    <location>
        <begin position="458"/>
        <end position="469"/>
    </location>
</feature>
<comment type="similarity">
    <text evidence="1">Belongs to the VPS72/YL1 family.</text>
</comment>
<comment type="caution">
    <text evidence="4">The sequence shown here is derived from an EMBL/GenBank/DDBJ whole genome shotgun (WGS) entry which is preliminary data.</text>
</comment>
<feature type="compositionally biased region" description="Basic and acidic residues" evidence="2">
    <location>
        <begin position="131"/>
        <end position="140"/>
    </location>
</feature>
<feature type="compositionally biased region" description="Low complexity" evidence="2">
    <location>
        <begin position="174"/>
        <end position="189"/>
    </location>
</feature>
<dbReference type="Pfam" id="PF05764">
    <property type="entry name" value="YL1"/>
    <property type="match status" value="1"/>
</dbReference>
<dbReference type="EMBL" id="LMYN01000175">
    <property type="protein sequence ID" value="KRZ99096.1"/>
    <property type="molecule type" value="Genomic_DNA"/>
</dbReference>
<keyword evidence="5" id="KW-1185">Reference proteome</keyword>
<gene>
    <name evidence="4" type="ORF">AC631_05148</name>
</gene>
<feature type="compositionally biased region" description="Acidic residues" evidence="2">
    <location>
        <begin position="43"/>
        <end position="87"/>
    </location>
</feature>
<reference evidence="4 5" key="1">
    <citation type="submission" date="2015-11" db="EMBL/GenBank/DDBJ databases">
        <title>The genome of Debaryomyces fabryi.</title>
        <authorList>
            <person name="Tafer H."/>
            <person name="Lopandic K."/>
        </authorList>
    </citation>
    <scope>NUCLEOTIDE SEQUENCE [LARGE SCALE GENOMIC DNA]</scope>
    <source>
        <strain evidence="4 5">CBS 789</strain>
    </source>
</reference>
<organism evidence="4 5">
    <name type="scientific">Debaryomyces fabryi</name>
    <dbReference type="NCBI Taxonomy" id="58627"/>
    <lineage>
        <taxon>Eukaryota</taxon>
        <taxon>Fungi</taxon>
        <taxon>Dikarya</taxon>
        <taxon>Ascomycota</taxon>
        <taxon>Saccharomycotina</taxon>
        <taxon>Pichiomycetes</taxon>
        <taxon>Debaryomycetaceae</taxon>
        <taxon>Debaryomyces</taxon>
    </lineage>
</organism>
<dbReference type="GeneID" id="26842157"/>
<dbReference type="OrthoDB" id="49520at2759"/>
<feature type="compositionally biased region" description="Polar residues" evidence="2">
    <location>
        <begin position="416"/>
        <end position="427"/>
    </location>
</feature>
<feature type="region of interest" description="Disordered" evidence="2">
    <location>
        <begin position="30"/>
        <end position="192"/>
    </location>
</feature>
<dbReference type="Proteomes" id="UP000054251">
    <property type="component" value="Unassembled WGS sequence"/>
</dbReference>
<dbReference type="GO" id="GO:0005634">
    <property type="term" value="C:nucleus"/>
    <property type="evidence" value="ECO:0007669"/>
    <property type="project" value="TreeGrafter"/>
</dbReference>
<protein>
    <recommendedName>
        <fullName evidence="3">Vps72/YL1 C-terminal domain-containing protein</fullName>
    </recommendedName>
</protein>
<feature type="compositionally biased region" description="Basic and acidic residues" evidence="2">
    <location>
        <begin position="525"/>
        <end position="542"/>
    </location>
</feature>
<dbReference type="Pfam" id="PF08265">
    <property type="entry name" value="YL1_C"/>
    <property type="match status" value="1"/>
</dbReference>
<dbReference type="SMART" id="SM00993">
    <property type="entry name" value="YL1_C"/>
    <property type="match status" value="1"/>
</dbReference>
<proteinExistence type="inferred from homology"/>
<evidence type="ECO:0000259" key="3">
    <source>
        <dbReference type="SMART" id="SM00993"/>
    </source>
</evidence>
<dbReference type="RefSeq" id="XP_015465199.1">
    <property type="nucleotide sequence ID" value="XM_015613977.1"/>
</dbReference>
<sequence>MPDEDSLVATRSRRSNAGSRLKHLIELEERASDVQESVSSIINEEDENVNLLFQEDEDDQEFFEEEEEEEEEEENEDNEEGEGDDEDNINKEETNNKRAHESDDEGEQVNSDDVLSDSDISMSESDESEGEKELQIQEKMKQRKVKKKQSLVPTIKQPKLNEKPKAKKPKGLTSSDSLLLSMRRSSSRSTAVENKEALVQKLKENEKRRAKIGPIVRVKHVDLTQEEKLAEAIETEKANILSLQQFRDQEIVKKERQKQLLLLRKVKLKNVVRTISYERLITPLDEINEARHMRELLNIRSRKKLGRKKKVSKETEARRLPGEVDTELPLVKEELERKRIQEEEEAKINGGDKTAEITSDTQADNNQENENMDKSSTPPPNTSEVVSEEPKETIEEKGPNEVEGKAISPEDDKNATQDTTEETTVQYNEDKDSNHIQEEEEEGIENHLDEKNEKITENEVSFKSATIVDTSVKEEPLSNDGFVNKISGSDSDKAKSEKEEEGNPDNIEGVLLNNTHEELNNLKEEKRVKFADELEQEQREETEPYETNNSTPDVEFETNPEIFEGPPQRVARNMIYLIDFEEDKDPSYKLDHSNIKSILFGPQSLLPASRRFKDLKTILRIGEVENPYATVKQEKDELFEPVSELNEDNAMFDELKRLPKLGITQAIVEEIEEDTQEENAPIVLKTEAPTGIYLPNGNKKACLISGTEVKYFDPSNGIPYSSVETYRFLKTIEQGNVPWYSIDETDNDNGPVELYFGSRDGTERHAKGVPEGFDS</sequence>
<feature type="compositionally biased region" description="Basic and acidic residues" evidence="2">
    <location>
        <begin position="88"/>
        <end position="101"/>
    </location>
</feature>
<dbReference type="InterPro" id="IPR013272">
    <property type="entry name" value="Vps72/YL1_C"/>
</dbReference>
<dbReference type="PANTHER" id="PTHR13275:SF4">
    <property type="entry name" value="VACUOLAR PROTEIN SORTING-ASSOCIATED PROTEIN 72 HOMOLOG"/>
    <property type="match status" value="1"/>
</dbReference>
<dbReference type="PANTHER" id="PTHR13275">
    <property type="entry name" value="YL-1 PROTEIN TRANSCRIPTION FACTOR-LIKE 1"/>
    <property type="match status" value="1"/>
</dbReference>
<feature type="compositionally biased region" description="Basic and acidic residues" evidence="2">
    <location>
        <begin position="428"/>
        <end position="437"/>
    </location>
</feature>
<dbReference type="InterPro" id="IPR046757">
    <property type="entry name" value="YL1_N"/>
</dbReference>
<evidence type="ECO:0000256" key="2">
    <source>
        <dbReference type="SAM" id="MobiDB-lite"/>
    </source>
</evidence>
<feature type="region of interest" description="Disordered" evidence="2">
    <location>
        <begin position="341"/>
        <end position="509"/>
    </location>
</feature>
<accession>A0A0V1PS78</accession>
<evidence type="ECO:0000313" key="5">
    <source>
        <dbReference type="Proteomes" id="UP000054251"/>
    </source>
</evidence>
<evidence type="ECO:0000313" key="4">
    <source>
        <dbReference type="EMBL" id="KRZ99096.1"/>
    </source>
</evidence>
<feature type="domain" description="Vps72/YL1 C-terminal" evidence="3">
    <location>
        <begin position="700"/>
        <end position="729"/>
    </location>
</feature>
<feature type="compositionally biased region" description="Basic and acidic residues" evidence="2">
    <location>
        <begin position="444"/>
        <end position="457"/>
    </location>
</feature>
<evidence type="ECO:0000256" key="1">
    <source>
        <dbReference type="ARBA" id="ARBA00006832"/>
    </source>
</evidence>
<feature type="compositionally biased region" description="Basic and acidic residues" evidence="2">
    <location>
        <begin position="388"/>
        <end position="415"/>
    </location>
</feature>
<dbReference type="AlphaFoldDB" id="A0A0V1PS78"/>
<feature type="region of interest" description="Disordered" evidence="2">
    <location>
        <begin position="525"/>
        <end position="565"/>
    </location>
</feature>
<name>A0A0V1PS78_9ASCO</name>
<feature type="compositionally biased region" description="Polar residues" evidence="2">
    <location>
        <begin position="356"/>
        <end position="369"/>
    </location>
</feature>